<evidence type="ECO:0000256" key="3">
    <source>
        <dbReference type="ARBA" id="ARBA00021009"/>
    </source>
</evidence>
<dbReference type="GO" id="GO:0009060">
    <property type="term" value="P:aerobic respiration"/>
    <property type="evidence" value="ECO:0007669"/>
    <property type="project" value="TreeGrafter"/>
</dbReference>
<evidence type="ECO:0000256" key="9">
    <source>
        <dbReference type="SAM" id="Phobius"/>
    </source>
</evidence>
<dbReference type="PANTHER" id="PTHR11432:SF3">
    <property type="entry name" value="NADH-UBIQUINONE OXIDOREDUCTASE CHAIN 1"/>
    <property type="match status" value="1"/>
</dbReference>
<feature type="transmembrane region" description="Helical" evidence="9">
    <location>
        <begin position="233"/>
        <end position="259"/>
    </location>
</feature>
<dbReference type="InterPro" id="IPR001694">
    <property type="entry name" value="NADH_UbQ_OxRdtase_su1/FPO"/>
</dbReference>
<dbReference type="PROSITE" id="PS00668">
    <property type="entry name" value="COMPLEX1_ND1_2"/>
    <property type="match status" value="1"/>
</dbReference>
<organism evidence="10">
    <name type="scientific">Anodontites trapesialis</name>
    <dbReference type="NCBI Taxonomy" id="1961152"/>
    <lineage>
        <taxon>Eukaryota</taxon>
        <taxon>Metazoa</taxon>
        <taxon>Spiralia</taxon>
        <taxon>Lophotrochozoa</taxon>
        <taxon>Mollusca</taxon>
        <taxon>Bivalvia</taxon>
        <taxon>Autobranchia</taxon>
        <taxon>Heteroconchia</taxon>
        <taxon>Palaeoheterodonta</taxon>
        <taxon>Unionida</taxon>
        <taxon>Muteloidea</taxon>
        <taxon>Mycetopodidae</taxon>
        <taxon>Anodontites</taxon>
    </lineage>
</organism>
<dbReference type="EC" id="7.1.1.2" evidence="8"/>
<keyword evidence="7" id="KW-0520">NAD</keyword>
<accession>A0A1X9JND6</accession>
<reference evidence="10" key="1">
    <citation type="journal article" date="2017" name="Sci. Rep.">
        <title>Evolution of sex-dependent mtDNA transmission in freshwater mussels (Bivalvia: Unionida).</title>
        <authorList>
            <person name="Guerra D."/>
            <person name="Plazzi F."/>
            <person name="Stewart D.T."/>
            <person name="Bogan A.E."/>
            <person name="Hoeh W.R."/>
            <person name="Breton S."/>
        </authorList>
    </citation>
    <scope>NUCLEOTIDE SEQUENCE</scope>
    <source>
        <strain evidence="10">H2445</strain>
        <tissue evidence="10">Gonad</tissue>
    </source>
</reference>
<feature type="transmembrane region" description="Helical" evidence="9">
    <location>
        <begin position="141"/>
        <end position="159"/>
    </location>
</feature>
<evidence type="ECO:0000256" key="5">
    <source>
        <dbReference type="ARBA" id="ARBA00022989"/>
    </source>
</evidence>
<feature type="transmembrane region" description="Helical" evidence="9">
    <location>
        <begin position="280"/>
        <end position="298"/>
    </location>
</feature>
<geneLocation type="mitochondrion" evidence="10"/>
<dbReference type="InterPro" id="IPR018086">
    <property type="entry name" value="NADH_UbQ_OxRdtase_su1_CS"/>
</dbReference>
<evidence type="ECO:0000256" key="2">
    <source>
        <dbReference type="ARBA" id="ARBA00010535"/>
    </source>
</evidence>
<dbReference type="GO" id="GO:0008137">
    <property type="term" value="F:NADH dehydrogenase (ubiquinone) activity"/>
    <property type="evidence" value="ECO:0007669"/>
    <property type="project" value="UniProtKB-EC"/>
</dbReference>
<dbReference type="Pfam" id="PF00146">
    <property type="entry name" value="NADHdh"/>
    <property type="match status" value="1"/>
</dbReference>
<evidence type="ECO:0000256" key="4">
    <source>
        <dbReference type="ARBA" id="ARBA00022692"/>
    </source>
</evidence>
<feature type="transmembrane region" description="Helical" evidence="9">
    <location>
        <begin position="100"/>
        <end position="121"/>
    </location>
</feature>
<evidence type="ECO:0000256" key="1">
    <source>
        <dbReference type="ARBA" id="ARBA00004141"/>
    </source>
</evidence>
<name>A0A1X9JND6_9BIVA</name>
<dbReference type="PROSITE" id="PS00667">
    <property type="entry name" value="COMPLEX1_ND1_1"/>
    <property type="match status" value="1"/>
</dbReference>
<dbReference type="PANTHER" id="PTHR11432">
    <property type="entry name" value="NADH DEHYDROGENASE SUBUNIT 1"/>
    <property type="match status" value="1"/>
</dbReference>
<proteinExistence type="inferred from homology"/>
<comment type="catalytic activity">
    <reaction evidence="8">
        <text>a ubiquinone + NADH + 5 H(+)(in) = a ubiquinol + NAD(+) + 4 H(+)(out)</text>
        <dbReference type="Rhea" id="RHEA:29091"/>
        <dbReference type="Rhea" id="RHEA-COMP:9565"/>
        <dbReference type="Rhea" id="RHEA-COMP:9566"/>
        <dbReference type="ChEBI" id="CHEBI:15378"/>
        <dbReference type="ChEBI" id="CHEBI:16389"/>
        <dbReference type="ChEBI" id="CHEBI:17976"/>
        <dbReference type="ChEBI" id="CHEBI:57540"/>
        <dbReference type="ChEBI" id="CHEBI:57945"/>
        <dbReference type="EC" id="7.1.1.2"/>
    </reaction>
</comment>
<dbReference type="EMBL" id="KU873119">
    <property type="protein sequence ID" value="AQT38505.1"/>
    <property type="molecule type" value="Genomic_DNA"/>
</dbReference>
<evidence type="ECO:0000256" key="6">
    <source>
        <dbReference type="ARBA" id="ARBA00023136"/>
    </source>
</evidence>
<keyword evidence="8 10" id="KW-0496">Mitochondrion</keyword>
<comment type="subcellular location">
    <subcellularLocation>
        <location evidence="1">Membrane</location>
        <topology evidence="1">Multi-pass membrane protein</topology>
    </subcellularLocation>
    <subcellularLocation>
        <location evidence="7">Mitochondrion inner membrane</location>
        <topology evidence="7">Multi-pass membrane protein</topology>
    </subcellularLocation>
</comment>
<dbReference type="AlphaFoldDB" id="A0A1X9JND6"/>
<evidence type="ECO:0000256" key="7">
    <source>
        <dbReference type="RuleBase" id="RU000471"/>
    </source>
</evidence>
<keyword evidence="8" id="KW-0830">Ubiquinone</keyword>
<keyword evidence="5 9" id="KW-1133">Transmembrane helix</keyword>
<dbReference type="HAMAP" id="MF_01350">
    <property type="entry name" value="NDH1_NuoH"/>
    <property type="match status" value="1"/>
</dbReference>
<protein>
    <recommendedName>
        <fullName evidence="3 8">NADH-ubiquinone oxidoreductase chain 1</fullName>
        <ecNumber evidence="8">7.1.1.2</ecNumber>
    </recommendedName>
</protein>
<comment type="similarity">
    <text evidence="2 7">Belongs to the complex I subunit 1 family.</text>
</comment>
<keyword evidence="6 9" id="KW-0472">Membrane</keyword>
<dbReference type="GO" id="GO:0005743">
    <property type="term" value="C:mitochondrial inner membrane"/>
    <property type="evidence" value="ECO:0007669"/>
    <property type="project" value="UniProtKB-SubCell"/>
</dbReference>
<evidence type="ECO:0000256" key="8">
    <source>
        <dbReference type="RuleBase" id="RU000473"/>
    </source>
</evidence>
<keyword evidence="4 7" id="KW-0812">Transmembrane</keyword>
<feature type="transmembrane region" description="Helical" evidence="9">
    <location>
        <begin position="171"/>
        <end position="193"/>
    </location>
</feature>
<gene>
    <name evidence="10" type="primary">nad1</name>
</gene>
<dbReference type="GO" id="GO:0003954">
    <property type="term" value="F:NADH dehydrogenase activity"/>
    <property type="evidence" value="ECO:0007669"/>
    <property type="project" value="TreeGrafter"/>
</dbReference>
<sequence length="299" mass="33752">MFKSLILSLLTYALILLSVAFFTLLERKALGYFQIRKGPNKVSITGLPQPLADAVKLFTKQWMIPTRSNYLPFLLTPSAMLIMALSLWQTYPSNHTSDFMPFSILLLLCISSMTVYTTLMAGWSSNSKYSLLGAVRAMAQTISYEVTMTLTLILFLNLSRQMELISLKNSNSINLNLTIFLPLLLVWLTIILAETNRAPFDFAEGESELVSGFNVEYGGAGFAMLFMAEYSNILFMSVLTSIIFTGQILLSIPVAFMFLWARGTLPRYRYDLLMNTTWKCFLPLTLVTPMLANIIHMML</sequence>
<feature type="transmembrane region" description="Helical" evidence="9">
    <location>
        <begin position="70"/>
        <end position="88"/>
    </location>
</feature>
<evidence type="ECO:0000313" key="10">
    <source>
        <dbReference type="EMBL" id="AQT38505.1"/>
    </source>
</evidence>